<comment type="caution">
    <text evidence="2">The sequence shown here is derived from an EMBL/GenBank/DDBJ whole genome shotgun (WGS) entry which is preliminary data.</text>
</comment>
<keyword evidence="1" id="KW-0472">Membrane</keyword>
<dbReference type="Proteomes" id="UP000421283">
    <property type="component" value="Unassembled WGS sequence"/>
</dbReference>
<evidence type="ECO:0000313" key="2">
    <source>
        <dbReference type="EMBL" id="MQO92876.1"/>
    </source>
</evidence>
<name>A0AA90VNZ6_9BACT</name>
<evidence type="ECO:0000256" key="1">
    <source>
        <dbReference type="SAM" id="Phobius"/>
    </source>
</evidence>
<evidence type="ECO:0000313" key="3">
    <source>
        <dbReference type="Proteomes" id="UP000421283"/>
    </source>
</evidence>
<sequence length="200" mass="23237">MDNSKQIIALYDDYNTIIKPLIAEVEARTEQFPLPLFNEIRALHDHIARCYFKDITPEQRNIEIHKAERHVLRIILDCYKCLNLSIHDSVLLFEKQTRHVDLTVLQNGTFYPKYKSLRSDAVRAVRKAKILESINTSEALDIYQQAYNKYSELELLMDTTAPDVHWARVHFTVRRALQVLLWILSAVASGIISIVLADLF</sequence>
<accession>A0AA90VNZ6</accession>
<dbReference type="AlphaFoldDB" id="A0AA90VNZ6"/>
<proteinExistence type="predicted"/>
<feature type="transmembrane region" description="Helical" evidence="1">
    <location>
        <begin position="179"/>
        <end position="197"/>
    </location>
</feature>
<organism evidence="2 3">
    <name type="scientific">Segatella copri</name>
    <dbReference type="NCBI Taxonomy" id="165179"/>
    <lineage>
        <taxon>Bacteria</taxon>
        <taxon>Pseudomonadati</taxon>
        <taxon>Bacteroidota</taxon>
        <taxon>Bacteroidia</taxon>
        <taxon>Bacteroidales</taxon>
        <taxon>Prevotellaceae</taxon>
        <taxon>Segatella</taxon>
    </lineage>
</organism>
<dbReference type="EMBL" id="VZAP01000116">
    <property type="protein sequence ID" value="MQO92876.1"/>
    <property type="molecule type" value="Genomic_DNA"/>
</dbReference>
<gene>
    <name evidence="2" type="ORF">F7D31_09430</name>
</gene>
<keyword evidence="1" id="KW-0812">Transmembrane</keyword>
<reference evidence="3" key="1">
    <citation type="submission" date="2019-09" db="EMBL/GenBank/DDBJ databases">
        <title>Distinct polysaccharide growth profiles of human intestinal Prevotella copri isolates.</title>
        <authorList>
            <person name="Fehlner-Peach H."/>
            <person name="Magnabosco C."/>
            <person name="Raghavan V."/>
            <person name="Scher J.U."/>
            <person name="Tett A."/>
            <person name="Cox L.M."/>
            <person name="Gottsegen C."/>
            <person name="Watters A."/>
            <person name="Wiltshire- Gordon J.D."/>
            <person name="Segata N."/>
            <person name="Bonneau R."/>
            <person name="Littman D.R."/>
        </authorList>
    </citation>
    <scope>NUCLEOTIDE SEQUENCE [LARGE SCALE GENOMIC DNA]</scope>
    <source>
        <strain evidence="3">iAU3127</strain>
    </source>
</reference>
<protein>
    <submittedName>
        <fullName evidence="2">Uncharacterized protein</fullName>
    </submittedName>
</protein>
<keyword evidence="1" id="KW-1133">Transmembrane helix</keyword>
<dbReference type="RefSeq" id="WP_153138782.1">
    <property type="nucleotide sequence ID" value="NZ_JAHRGB010000041.1"/>
</dbReference>